<evidence type="ECO:0000256" key="1">
    <source>
        <dbReference type="SAM" id="SignalP"/>
    </source>
</evidence>
<reference evidence="2 3" key="1">
    <citation type="submission" date="2018-05" db="EMBL/GenBank/DDBJ databases">
        <title>Leucothrix arctica sp. nov., isolated from Arctic seawater.</title>
        <authorList>
            <person name="Choi A."/>
            <person name="Baek K."/>
        </authorList>
    </citation>
    <scope>NUCLEOTIDE SEQUENCE [LARGE SCALE GENOMIC DNA]</scope>
    <source>
        <strain evidence="2 3">JCM 18388</strain>
    </source>
</reference>
<keyword evidence="1" id="KW-0732">Signal</keyword>
<dbReference type="RefSeq" id="WP_109838014.1">
    <property type="nucleotide sequence ID" value="NZ_QGKM01000036.1"/>
</dbReference>
<accession>A0A317CDA4</accession>
<dbReference type="AlphaFoldDB" id="A0A317CDA4"/>
<feature type="chain" id="PRO_5016447352" evidence="1">
    <location>
        <begin position="23"/>
        <end position="437"/>
    </location>
</feature>
<proteinExistence type="predicted"/>
<evidence type="ECO:0000313" key="3">
    <source>
        <dbReference type="Proteomes" id="UP000245539"/>
    </source>
</evidence>
<protein>
    <submittedName>
        <fullName evidence="2">Uncharacterized protein</fullName>
    </submittedName>
</protein>
<name>A0A317CDA4_9GAMM</name>
<evidence type="ECO:0000313" key="2">
    <source>
        <dbReference type="EMBL" id="PWQ96624.1"/>
    </source>
</evidence>
<dbReference type="Pfam" id="PF16683">
    <property type="entry name" value="TGase_elicitor"/>
    <property type="match status" value="1"/>
</dbReference>
<comment type="caution">
    <text evidence="2">The sequence shown here is derived from an EMBL/GenBank/DDBJ whole genome shotgun (WGS) entry which is preliminary data.</text>
</comment>
<sequence length="437" mass="49435">MLKKYTFSVCLAAMLSISTSNAEEFAPYHPGAFSGFWIKQPVLNIHQLSSITEGRSRNELWSDDYWARYAGGLAYRYASPGFWINPKKPKPNDWKIPSEYILKKMPAAKMVRANRTHMLSPAEKYDLLVGDVGSPNNPKQPGYTLTRAFLSEITAKTQPWEGSCDGWAFAAMNEKPPVKAVTVKNVAGQEILFYPSDIRALLTLLYSDYKIASFGSDCYDKKPAMDGAGRAIDPGCRDTNPGIFHAVLVNQLGIGKRGFTMDTDYSAETWNYPVKSYKLQYYNPQTNKSYVDPRHSIVSKENYTRDRYAAHRSDRVASIVGVNVQLEYQIEALPLTAAKLDKSYERTFTNGYRYDLELDVDGNIIGGEWDRESQRNHPDLLSFVATSYINKSPYDRQIRGNTLPQILRSIKPQFVTETSAKRRPLYKVIKALAAMSQ</sequence>
<feature type="signal peptide" evidence="1">
    <location>
        <begin position="1"/>
        <end position="22"/>
    </location>
</feature>
<dbReference type="EMBL" id="QGKM01000036">
    <property type="protein sequence ID" value="PWQ96624.1"/>
    <property type="molecule type" value="Genomic_DNA"/>
</dbReference>
<dbReference type="OrthoDB" id="5888723at2"/>
<organism evidence="2 3">
    <name type="scientific">Leucothrix pacifica</name>
    <dbReference type="NCBI Taxonomy" id="1247513"/>
    <lineage>
        <taxon>Bacteria</taxon>
        <taxon>Pseudomonadati</taxon>
        <taxon>Pseudomonadota</taxon>
        <taxon>Gammaproteobacteria</taxon>
        <taxon>Thiotrichales</taxon>
        <taxon>Thiotrichaceae</taxon>
        <taxon>Leucothrix</taxon>
    </lineage>
</organism>
<dbReference type="GO" id="GO:0016755">
    <property type="term" value="F:aminoacyltransferase activity"/>
    <property type="evidence" value="ECO:0007669"/>
    <property type="project" value="InterPro"/>
</dbReference>
<dbReference type="Proteomes" id="UP000245539">
    <property type="component" value="Unassembled WGS sequence"/>
</dbReference>
<gene>
    <name evidence="2" type="ORF">DKW60_12635</name>
</gene>
<keyword evidence="3" id="KW-1185">Reference proteome</keyword>
<dbReference type="InterPro" id="IPR032048">
    <property type="entry name" value="TGase_elicitor"/>
</dbReference>